<evidence type="ECO:0000256" key="5">
    <source>
        <dbReference type="ARBA" id="ARBA00022729"/>
    </source>
</evidence>
<keyword evidence="4" id="KW-0410">Iron transport</keyword>
<evidence type="ECO:0000313" key="8">
    <source>
        <dbReference type="EMBL" id="SMQ85411.1"/>
    </source>
</evidence>
<dbReference type="GO" id="GO:1901678">
    <property type="term" value="P:iron coordination entity transport"/>
    <property type="evidence" value="ECO:0007669"/>
    <property type="project" value="UniProtKB-ARBA"/>
</dbReference>
<reference evidence="9" key="1">
    <citation type="submission" date="2017-04" db="EMBL/GenBank/DDBJ databases">
        <authorList>
            <person name="Varghese N."/>
            <person name="Submissions S."/>
        </authorList>
    </citation>
    <scope>NUCLEOTIDE SEQUENCE [LARGE SCALE GENOMIC DNA]</scope>
</reference>
<dbReference type="InterPro" id="IPR051313">
    <property type="entry name" value="Bact_iron-sidero_bind"/>
</dbReference>
<dbReference type="GO" id="GO:0030288">
    <property type="term" value="C:outer membrane-bounded periplasmic space"/>
    <property type="evidence" value="ECO:0007669"/>
    <property type="project" value="TreeGrafter"/>
</dbReference>
<organism evidence="8 9">
    <name type="scientific">Devosia lucknowensis</name>
    <dbReference type="NCBI Taxonomy" id="1096929"/>
    <lineage>
        <taxon>Bacteria</taxon>
        <taxon>Pseudomonadati</taxon>
        <taxon>Pseudomonadota</taxon>
        <taxon>Alphaproteobacteria</taxon>
        <taxon>Hyphomicrobiales</taxon>
        <taxon>Devosiaceae</taxon>
        <taxon>Devosia</taxon>
    </lineage>
</organism>
<dbReference type="AlphaFoldDB" id="A0A1Y6G5F7"/>
<dbReference type="PROSITE" id="PS50983">
    <property type="entry name" value="FE_B12_PBP"/>
    <property type="match status" value="1"/>
</dbReference>
<evidence type="ECO:0000256" key="1">
    <source>
        <dbReference type="ARBA" id="ARBA00004196"/>
    </source>
</evidence>
<comment type="similarity">
    <text evidence="2">Belongs to the bacterial solute-binding protein 8 family.</text>
</comment>
<dbReference type="CDD" id="cd01146">
    <property type="entry name" value="FhuD"/>
    <property type="match status" value="1"/>
</dbReference>
<dbReference type="PANTHER" id="PTHR30532:SF21">
    <property type="entry name" value="SIDEROPHORE-BINDING LIPOPROTEIN YFIY-RELATED"/>
    <property type="match status" value="1"/>
</dbReference>
<sequence length="306" mass="32958">MKSRSVVSGIALLSALVLAAAPVSAREITHAMGVTDVPDHPQRIVVLTNEGTEALLSVGITPVGAVKSWLGDPWYDHIASEMADVTVLGEESAVNLEVLVSLEPDLILGNKQRHEAIYEQLSAIAPTVISERLRGDWKINMALYTDAAGVGAEGKAQLEAFDARVAAVSEALGSAREEQISIARFMAAQTRIMFKDSFSGLILSELGFHRPASQDKDEFAEEITKERIPEFEGDRLIYFTYETGNGEGETQAADWLADPLWQNLAVVKSGKVHAVSDAIWNTAGGIIAANLLLDDVEAIYGLATTR</sequence>
<feature type="signal peptide" evidence="6">
    <location>
        <begin position="1"/>
        <end position="19"/>
    </location>
</feature>
<proteinExistence type="inferred from homology"/>
<accession>A0A1Y6G5F7</accession>
<keyword evidence="4" id="KW-0406">Ion transport</keyword>
<keyword evidence="4" id="KW-0408">Iron</keyword>
<evidence type="ECO:0000256" key="2">
    <source>
        <dbReference type="ARBA" id="ARBA00008814"/>
    </source>
</evidence>
<feature type="chain" id="PRO_5012825522" evidence="6">
    <location>
        <begin position="20"/>
        <end position="306"/>
    </location>
</feature>
<evidence type="ECO:0000256" key="6">
    <source>
        <dbReference type="SAM" id="SignalP"/>
    </source>
</evidence>
<dbReference type="InterPro" id="IPR002491">
    <property type="entry name" value="ABC_transptr_periplasmic_BD"/>
</dbReference>
<comment type="subcellular location">
    <subcellularLocation>
        <location evidence="1">Cell envelope</location>
    </subcellularLocation>
</comment>
<evidence type="ECO:0000256" key="3">
    <source>
        <dbReference type="ARBA" id="ARBA00022448"/>
    </source>
</evidence>
<name>A0A1Y6G5F7_9HYPH</name>
<dbReference type="SUPFAM" id="SSF53807">
    <property type="entry name" value="Helical backbone' metal receptor"/>
    <property type="match status" value="1"/>
</dbReference>
<evidence type="ECO:0000313" key="9">
    <source>
        <dbReference type="Proteomes" id="UP000194474"/>
    </source>
</evidence>
<dbReference type="Proteomes" id="UP000194474">
    <property type="component" value="Unassembled WGS sequence"/>
</dbReference>
<evidence type="ECO:0000256" key="4">
    <source>
        <dbReference type="ARBA" id="ARBA00022496"/>
    </source>
</evidence>
<dbReference type="Gene3D" id="3.40.50.1980">
    <property type="entry name" value="Nitrogenase molybdenum iron protein domain"/>
    <property type="match status" value="2"/>
</dbReference>
<dbReference type="PANTHER" id="PTHR30532">
    <property type="entry name" value="IRON III DICITRATE-BINDING PERIPLASMIC PROTEIN"/>
    <property type="match status" value="1"/>
</dbReference>
<evidence type="ECO:0000259" key="7">
    <source>
        <dbReference type="PROSITE" id="PS50983"/>
    </source>
</evidence>
<dbReference type="Pfam" id="PF01497">
    <property type="entry name" value="Peripla_BP_2"/>
    <property type="match status" value="1"/>
</dbReference>
<gene>
    <name evidence="8" type="ORF">SAMN06295905_2688</name>
</gene>
<keyword evidence="9" id="KW-1185">Reference proteome</keyword>
<dbReference type="EMBL" id="FXWK01000002">
    <property type="protein sequence ID" value="SMQ85411.1"/>
    <property type="molecule type" value="Genomic_DNA"/>
</dbReference>
<feature type="domain" description="Fe/B12 periplasmic-binding" evidence="7">
    <location>
        <begin position="43"/>
        <end position="304"/>
    </location>
</feature>
<dbReference type="RefSeq" id="WP_244557531.1">
    <property type="nucleotide sequence ID" value="NZ_FXWK01000002.1"/>
</dbReference>
<keyword evidence="5 6" id="KW-0732">Signal</keyword>
<protein>
    <submittedName>
        <fullName evidence="8">Iron complex transport system substrate-binding protein</fullName>
    </submittedName>
</protein>
<keyword evidence="3" id="KW-0813">Transport</keyword>